<accession>A0A0J8V944</accession>
<dbReference type="UniPathway" id="UPA00077">
    <property type="reaction ID" value="UER00155"/>
</dbReference>
<evidence type="ECO:0000256" key="7">
    <source>
        <dbReference type="ARBA" id="ARBA00022909"/>
    </source>
</evidence>
<evidence type="ECO:0000313" key="9">
    <source>
        <dbReference type="EMBL" id="PSW22518.1"/>
    </source>
</evidence>
<evidence type="ECO:0000256" key="3">
    <source>
        <dbReference type="ARBA" id="ARBA00022679"/>
    </source>
</evidence>
<keyword evidence="6" id="KW-0067">ATP-binding</keyword>
<dbReference type="NCBIfam" id="TIGR01498">
    <property type="entry name" value="folK"/>
    <property type="match status" value="1"/>
</dbReference>
<evidence type="ECO:0000256" key="1">
    <source>
        <dbReference type="ARBA" id="ARBA00005051"/>
    </source>
</evidence>
<dbReference type="GO" id="GO:0005524">
    <property type="term" value="F:ATP binding"/>
    <property type="evidence" value="ECO:0007669"/>
    <property type="project" value="UniProtKB-KW"/>
</dbReference>
<evidence type="ECO:0000259" key="8">
    <source>
        <dbReference type="Pfam" id="PF01288"/>
    </source>
</evidence>
<evidence type="ECO:0000256" key="2">
    <source>
        <dbReference type="ARBA" id="ARBA00013253"/>
    </source>
</evidence>
<name>A0A0J8V944_9GAMM</name>
<evidence type="ECO:0000256" key="5">
    <source>
        <dbReference type="ARBA" id="ARBA00022777"/>
    </source>
</evidence>
<proteinExistence type="predicted"/>
<dbReference type="Gene3D" id="3.30.70.560">
    <property type="entry name" value="7,8-Dihydro-6-hydroxymethylpterin-pyrophosphokinase HPPK"/>
    <property type="match status" value="1"/>
</dbReference>
<feature type="domain" description="7,8-dihydro-6-hydroxymethylpterin-pyrophosphokinase" evidence="8">
    <location>
        <begin position="5"/>
        <end position="129"/>
    </location>
</feature>
<keyword evidence="7" id="KW-0289">Folate biosynthesis</keyword>
<dbReference type="RefSeq" id="WP_048899457.1">
    <property type="nucleotide sequence ID" value="NZ_AP024852.1"/>
</dbReference>
<dbReference type="GO" id="GO:0003848">
    <property type="term" value="F:2-amino-4-hydroxy-6-hydroxymethyldihydropteridine diphosphokinase activity"/>
    <property type="evidence" value="ECO:0007669"/>
    <property type="project" value="UniProtKB-EC"/>
</dbReference>
<dbReference type="Pfam" id="PF01288">
    <property type="entry name" value="HPPK"/>
    <property type="match status" value="1"/>
</dbReference>
<reference evidence="9 10" key="1">
    <citation type="submission" date="2018-01" db="EMBL/GenBank/DDBJ databases">
        <title>Whole genome sequencing of Histamine producing bacteria.</title>
        <authorList>
            <person name="Butler K."/>
        </authorList>
    </citation>
    <scope>NUCLEOTIDE SEQUENCE [LARGE SCALE GENOMIC DNA]</scope>
    <source>
        <strain evidence="9 10">DSM 24669</strain>
    </source>
</reference>
<dbReference type="InterPro" id="IPR000550">
    <property type="entry name" value="Hppk"/>
</dbReference>
<evidence type="ECO:0000313" key="10">
    <source>
        <dbReference type="Proteomes" id="UP000240481"/>
    </source>
</evidence>
<keyword evidence="5 9" id="KW-0418">Kinase</keyword>
<keyword evidence="3" id="KW-0808">Transferase</keyword>
<gene>
    <name evidence="9" type="primary">folK</name>
    <name evidence="9" type="ORF">C9I94_20200</name>
</gene>
<dbReference type="Proteomes" id="UP000240481">
    <property type="component" value="Unassembled WGS sequence"/>
</dbReference>
<evidence type="ECO:0000256" key="4">
    <source>
        <dbReference type="ARBA" id="ARBA00022741"/>
    </source>
</evidence>
<dbReference type="OrthoDB" id="9790168at2"/>
<dbReference type="GO" id="GO:0046656">
    <property type="term" value="P:folic acid biosynthetic process"/>
    <property type="evidence" value="ECO:0007669"/>
    <property type="project" value="UniProtKB-KW"/>
</dbReference>
<dbReference type="GO" id="GO:0016301">
    <property type="term" value="F:kinase activity"/>
    <property type="evidence" value="ECO:0007669"/>
    <property type="project" value="UniProtKB-KW"/>
</dbReference>
<dbReference type="STRING" id="680026.AB733_14765"/>
<organism evidence="9 10">
    <name type="scientific">Photobacterium swingsii</name>
    <dbReference type="NCBI Taxonomy" id="680026"/>
    <lineage>
        <taxon>Bacteria</taxon>
        <taxon>Pseudomonadati</taxon>
        <taxon>Pseudomonadota</taxon>
        <taxon>Gammaproteobacteria</taxon>
        <taxon>Vibrionales</taxon>
        <taxon>Vibrionaceae</taxon>
        <taxon>Photobacterium</taxon>
    </lineage>
</organism>
<comment type="caution">
    <text evidence="9">The sequence shown here is derived from an EMBL/GenBank/DDBJ whole genome shotgun (WGS) entry which is preliminary data.</text>
</comment>
<dbReference type="EC" id="2.7.6.3" evidence="2"/>
<keyword evidence="10" id="KW-1185">Reference proteome</keyword>
<dbReference type="CDD" id="cd00483">
    <property type="entry name" value="HPPK"/>
    <property type="match status" value="1"/>
</dbReference>
<protein>
    <recommendedName>
        <fullName evidence="2">2-amino-4-hydroxy-6-hydroxymethyldihydropteridine diphosphokinase</fullName>
        <ecNumber evidence="2">2.7.6.3</ecNumber>
    </recommendedName>
</protein>
<keyword evidence="4" id="KW-0547">Nucleotide-binding</keyword>
<dbReference type="SUPFAM" id="SSF55083">
    <property type="entry name" value="6-hydroxymethyl-7,8-dihydropterin pyrophosphokinase, HPPK"/>
    <property type="match status" value="1"/>
</dbReference>
<dbReference type="AlphaFoldDB" id="A0A0J8V944"/>
<evidence type="ECO:0000256" key="6">
    <source>
        <dbReference type="ARBA" id="ARBA00022840"/>
    </source>
</evidence>
<sequence>MIRTFISLGSNIEREYHIHAAMTELKKLGVHFEVSRIFEAEPVGFSGPNFYNCVVAFETSLSLSVLQQTLKQLELDYGRAPDAKKNQSRTLDLDILLYGDVQRHASPTLPRADIYKFAFVLWPMAEIAPELKIPGDDRTVAQLWNEFGTEQALWPVDVVFEESHESL</sequence>
<dbReference type="InterPro" id="IPR035907">
    <property type="entry name" value="Hppk_sf"/>
</dbReference>
<dbReference type="GO" id="GO:0046654">
    <property type="term" value="P:tetrahydrofolate biosynthetic process"/>
    <property type="evidence" value="ECO:0007669"/>
    <property type="project" value="UniProtKB-UniPathway"/>
</dbReference>
<comment type="pathway">
    <text evidence="1">Cofactor biosynthesis; tetrahydrofolate biosynthesis; 2-amino-4-hydroxy-6-hydroxymethyl-7,8-dihydropteridine diphosphate from 7,8-dihydroneopterin triphosphate: step 4/4.</text>
</comment>
<dbReference type="PANTHER" id="PTHR43071:SF2">
    <property type="entry name" value="2-AMINO-4-HYDROXY-6-HYDROXYMETHYLDIHYDROPTERIDINE PYROPHOSPHOKINASE"/>
    <property type="match status" value="1"/>
</dbReference>
<dbReference type="PANTHER" id="PTHR43071">
    <property type="entry name" value="2-AMINO-4-HYDROXY-6-HYDROXYMETHYLDIHYDROPTERIDINE PYROPHOSPHOKINASE"/>
    <property type="match status" value="1"/>
</dbReference>
<dbReference type="EMBL" id="PYLZ01000013">
    <property type="protein sequence ID" value="PSW22518.1"/>
    <property type="molecule type" value="Genomic_DNA"/>
</dbReference>